<keyword evidence="4 8" id="KW-0812">Transmembrane</keyword>
<keyword evidence="5 8" id="KW-1133">Transmembrane helix</keyword>
<feature type="transmembrane region" description="Helical" evidence="8">
    <location>
        <begin position="292"/>
        <end position="311"/>
    </location>
</feature>
<dbReference type="Pfam" id="PF01757">
    <property type="entry name" value="Acyl_transf_3"/>
    <property type="match status" value="1"/>
</dbReference>
<reference evidence="10 11" key="1">
    <citation type="submission" date="2017-08" db="EMBL/GenBank/DDBJ databases">
        <title>Infants hospitalized years apart are colonized by the same room-sourced microbial strains.</title>
        <authorList>
            <person name="Brooks B."/>
            <person name="Olm M.R."/>
            <person name="Firek B.A."/>
            <person name="Baker R."/>
            <person name="Thomas B.C."/>
            <person name="Morowitz M.J."/>
            <person name="Banfield J.F."/>
        </authorList>
    </citation>
    <scope>NUCLEOTIDE SEQUENCE [LARGE SCALE GENOMIC DNA]</scope>
    <source>
        <strain evidence="10">S2_005_002_R2_34</strain>
    </source>
</reference>
<dbReference type="GO" id="GO:0009246">
    <property type="term" value="P:enterobacterial common antigen biosynthetic process"/>
    <property type="evidence" value="ECO:0007669"/>
    <property type="project" value="TreeGrafter"/>
</dbReference>
<feature type="transmembrane region" description="Helical" evidence="8">
    <location>
        <begin position="199"/>
        <end position="220"/>
    </location>
</feature>
<feature type="domain" description="Acyltransferase 3" evidence="9">
    <location>
        <begin position="10"/>
        <end position="307"/>
    </location>
</feature>
<evidence type="ECO:0000256" key="4">
    <source>
        <dbReference type="ARBA" id="ARBA00022692"/>
    </source>
</evidence>
<dbReference type="Proteomes" id="UP000249185">
    <property type="component" value="Unassembled WGS sequence"/>
</dbReference>
<evidence type="ECO:0000256" key="6">
    <source>
        <dbReference type="ARBA" id="ARBA00023136"/>
    </source>
</evidence>
<feature type="transmembrane region" description="Helical" evidence="8">
    <location>
        <begin position="143"/>
        <end position="163"/>
    </location>
</feature>
<sequence length="345" mass="36000">MEQGMTRARDLDGLRFLTAIVVILLHVGEFPELPDGWGGLIRVSLRWCVPFFFLVSGYFLYRPGAPGPVVPMERVTRVARMFAVGSLIYLPLMIAKGDTGLGEVAPDLLLSGTWYHLWFLPALVIALVGVAAVAPLRRAERALDIGAALVLLVFLGLDMAASIDGGYGLAMDLARQTQGLGFLWIGYRIARAGGRASAPLLAALILGGAALTLADAVLLSRFGGEMSWRQCSLGAALVAVGLLLWGVKGTVHLPGWMARMGRAHSLAIYILHPLCVAVAGVLVAASDGGARPSLPIAALTLVGTLALIEALRRFAPGVKAVIDGAPPGAPDPREPAPAQAAAAGA</sequence>
<evidence type="ECO:0000313" key="11">
    <source>
        <dbReference type="Proteomes" id="UP000249185"/>
    </source>
</evidence>
<feature type="transmembrane region" description="Helical" evidence="8">
    <location>
        <begin position="115"/>
        <end position="136"/>
    </location>
</feature>
<dbReference type="PANTHER" id="PTHR40074:SF2">
    <property type="entry name" value="O-ACETYLTRANSFERASE WECH"/>
    <property type="match status" value="1"/>
</dbReference>
<feature type="transmembrane region" description="Helical" evidence="8">
    <location>
        <begin position="12"/>
        <end position="28"/>
    </location>
</feature>
<evidence type="ECO:0000256" key="2">
    <source>
        <dbReference type="ARBA" id="ARBA00007400"/>
    </source>
</evidence>
<accession>A0A2W5N796</accession>
<evidence type="ECO:0000259" key="9">
    <source>
        <dbReference type="Pfam" id="PF01757"/>
    </source>
</evidence>
<keyword evidence="3" id="KW-1003">Cell membrane</keyword>
<name>A0A2W5N796_RHOSU</name>
<proteinExistence type="inferred from homology"/>
<dbReference type="InterPro" id="IPR002656">
    <property type="entry name" value="Acyl_transf_3_dom"/>
</dbReference>
<dbReference type="EMBL" id="QFPW01000009">
    <property type="protein sequence ID" value="PZQ48974.1"/>
    <property type="molecule type" value="Genomic_DNA"/>
</dbReference>
<comment type="subcellular location">
    <subcellularLocation>
        <location evidence="1">Cell membrane</location>
        <topology evidence="1">Multi-pass membrane protein</topology>
    </subcellularLocation>
</comment>
<comment type="caution">
    <text evidence="10">The sequence shown here is derived from an EMBL/GenBank/DDBJ whole genome shotgun (WGS) entry which is preliminary data.</text>
</comment>
<feature type="transmembrane region" description="Helical" evidence="8">
    <location>
        <begin position="169"/>
        <end position="187"/>
    </location>
</feature>
<protein>
    <recommendedName>
        <fullName evidence="9">Acyltransferase 3 domain-containing protein</fullName>
    </recommendedName>
</protein>
<evidence type="ECO:0000256" key="1">
    <source>
        <dbReference type="ARBA" id="ARBA00004651"/>
    </source>
</evidence>
<dbReference type="GO" id="GO:0016413">
    <property type="term" value="F:O-acetyltransferase activity"/>
    <property type="evidence" value="ECO:0007669"/>
    <property type="project" value="TreeGrafter"/>
</dbReference>
<feature type="transmembrane region" description="Helical" evidence="8">
    <location>
        <begin position="266"/>
        <end position="286"/>
    </location>
</feature>
<dbReference type="PANTHER" id="PTHR40074">
    <property type="entry name" value="O-ACETYLTRANSFERASE WECH"/>
    <property type="match status" value="1"/>
</dbReference>
<gene>
    <name evidence="10" type="ORF">DI556_12545</name>
</gene>
<evidence type="ECO:0000313" key="10">
    <source>
        <dbReference type="EMBL" id="PZQ48974.1"/>
    </source>
</evidence>
<feature type="transmembrane region" description="Helical" evidence="8">
    <location>
        <begin position="77"/>
        <end position="95"/>
    </location>
</feature>
<comment type="similarity">
    <text evidence="2">Belongs to the acyltransferase 3 family.</text>
</comment>
<keyword evidence="6 8" id="KW-0472">Membrane</keyword>
<evidence type="ECO:0000256" key="3">
    <source>
        <dbReference type="ARBA" id="ARBA00022475"/>
    </source>
</evidence>
<dbReference type="GO" id="GO:0005886">
    <property type="term" value="C:plasma membrane"/>
    <property type="evidence" value="ECO:0007669"/>
    <property type="project" value="UniProtKB-SubCell"/>
</dbReference>
<evidence type="ECO:0000256" key="5">
    <source>
        <dbReference type="ARBA" id="ARBA00022989"/>
    </source>
</evidence>
<feature type="transmembrane region" description="Helical" evidence="8">
    <location>
        <begin position="226"/>
        <end position="245"/>
    </location>
</feature>
<evidence type="ECO:0000256" key="8">
    <source>
        <dbReference type="SAM" id="Phobius"/>
    </source>
</evidence>
<feature type="compositionally biased region" description="Low complexity" evidence="7">
    <location>
        <begin position="336"/>
        <end position="345"/>
    </location>
</feature>
<dbReference type="AlphaFoldDB" id="A0A2W5N796"/>
<organism evidence="10 11">
    <name type="scientific">Rhodovulum sulfidophilum</name>
    <name type="common">Rhodobacter sulfidophilus</name>
    <dbReference type="NCBI Taxonomy" id="35806"/>
    <lineage>
        <taxon>Bacteria</taxon>
        <taxon>Pseudomonadati</taxon>
        <taxon>Pseudomonadota</taxon>
        <taxon>Alphaproteobacteria</taxon>
        <taxon>Rhodobacterales</taxon>
        <taxon>Paracoccaceae</taxon>
        <taxon>Rhodovulum</taxon>
    </lineage>
</organism>
<feature type="transmembrane region" description="Helical" evidence="8">
    <location>
        <begin position="40"/>
        <end position="61"/>
    </location>
</feature>
<feature type="region of interest" description="Disordered" evidence="7">
    <location>
        <begin position="325"/>
        <end position="345"/>
    </location>
</feature>
<evidence type="ECO:0000256" key="7">
    <source>
        <dbReference type="SAM" id="MobiDB-lite"/>
    </source>
</evidence>